<evidence type="ECO:0000256" key="2">
    <source>
        <dbReference type="SAM" id="Phobius"/>
    </source>
</evidence>
<evidence type="ECO:0000256" key="1">
    <source>
        <dbReference type="SAM" id="MobiDB-lite"/>
    </source>
</evidence>
<proteinExistence type="predicted"/>
<dbReference type="RefSeq" id="YP_008438646.1">
    <property type="nucleotide sequence ID" value="NC_022098.1"/>
</dbReference>
<feature type="compositionally biased region" description="Polar residues" evidence="1">
    <location>
        <begin position="24"/>
        <end position="34"/>
    </location>
</feature>
<keyword evidence="2" id="KW-0472">Membrane</keyword>
<dbReference type="KEGG" id="vg:16607354"/>
<sequence>MDHEGDYEMKSLDGTDDFQVPSDGPTTTPPQRSSCRWRCTRQRCLINVCCALGVAAVVALSLLTAAVVFVPWFVVDIRPDMRLEESMQATTCLVTNHTVIDTKSTDGNTRLLYMPGLVVIVSLDTREAVATARVHRSDSWMSADVMGDYFARHPVNATSACYTDGERVAMQPGVDNIGGRLGLCISMEVLAFFAGLVLWPVAICFLCFCADAALS</sequence>
<dbReference type="Proteomes" id="UP000204584">
    <property type="component" value="Segment"/>
</dbReference>
<organism evidence="3 4">
    <name type="scientific">Pandoravirus salinus</name>
    <dbReference type="NCBI Taxonomy" id="1349410"/>
    <lineage>
        <taxon>Viruses</taxon>
        <taxon>Pandoravirus</taxon>
    </lineage>
</organism>
<feature type="transmembrane region" description="Helical" evidence="2">
    <location>
        <begin position="44"/>
        <end position="74"/>
    </location>
</feature>
<keyword evidence="2" id="KW-0812">Transmembrane</keyword>
<evidence type="ECO:0000313" key="4">
    <source>
        <dbReference type="Proteomes" id="UP000204584"/>
    </source>
</evidence>
<dbReference type="EMBL" id="KC977571">
    <property type="protein sequence ID" value="AGO85567.1"/>
    <property type="molecule type" value="Genomic_DNA"/>
</dbReference>
<evidence type="ECO:0000313" key="3">
    <source>
        <dbReference type="EMBL" id="AGO85567.1"/>
    </source>
</evidence>
<accession>S4W4D5</accession>
<feature type="transmembrane region" description="Helical" evidence="2">
    <location>
        <begin position="189"/>
        <end position="214"/>
    </location>
</feature>
<protein>
    <submittedName>
        <fullName evidence="3">Uncharacterized protein</fullName>
    </submittedName>
</protein>
<keyword evidence="4" id="KW-1185">Reference proteome</keyword>
<feature type="compositionally biased region" description="Basic and acidic residues" evidence="1">
    <location>
        <begin position="1"/>
        <end position="13"/>
    </location>
</feature>
<name>S4W4D5_9VIRU</name>
<dbReference type="GeneID" id="16607354"/>
<keyword evidence="2" id="KW-1133">Transmembrane helix</keyword>
<reference evidence="3 4" key="1">
    <citation type="journal article" date="2013" name="Science">
        <title>Pandoraviruses: amoeba viruses with genomes up to 2.5 Mb reaching that of parasitic eukaryotes.</title>
        <authorList>
            <person name="Philippe N."/>
            <person name="Legendre M."/>
            <person name="Doutre G."/>
            <person name="Coute Y."/>
            <person name="Poirot O."/>
            <person name="Lescot M."/>
            <person name="Arslan D."/>
            <person name="Seltzer V."/>
            <person name="Bertaux L."/>
            <person name="Bruley C."/>
            <person name="Garin J."/>
            <person name="Claverie J.M."/>
            <person name="Abergel C."/>
        </authorList>
    </citation>
    <scope>NUCLEOTIDE SEQUENCE [LARGE SCALE GENOMIC DNA]</scope>
</reference>
<feature type="region of interest" description="Disordered" evidence="1">
    <location>
        <begin position="1"/>
        <end position="34"/>
    </location>
</feature>
<gene>
    <name evidence="3" type="ORF">psal_cds_1241</name>
</gene>